<accession>A0ABQ6IQU9</accession>
<evidence type="ECO:0000256" key="10">
    <source>
        <dbReference type="PIRNR" id="PIRNR017385"/>
    </source>
</evidence>
<feature type="transmembrane region" description="Helical" evidence="11">
    <location>
        <begin position="46"/>
        <end position="65"/>
    </location>
</feature>
<evidence type="ECO:0000256" key="4">
    <source>
        <dbReference type="ARBA" id="ARBA00022475"/>
    </source>
</evidence>
<dbReference type="Pfam" id="PF12270">
    <property type="entry name" value="Cyt_c_ox_IV"/>
    <property type="match status" value="1"/>
</dbReference>
<gene>
    <name evidence="12" type="primary">ctaF</name>
    <name evidence="12" type="ORF">GCM10025883_18760</name>
</gene>
<dbReference type="PIRSF" id="PIRSF017385">
    <property type="entry name" value="CtaF"/>
    <property type="match status" value="1"/>
</dbReference>
<reference evidence="13" key="1">
    <citation type="journal article" date="2019" name="Int. J. Syst. Evol. Microbiol.">
        <title>The Global Catalogue of Microorganisms (GCM) 10K type strain sequencing project: providing services to taxonomists for standard genome sequencing and annotation.</title>
        <authorList>
            <consortium name="The Broad Institute Genomics Platform"/>
            <consortium name="The Broad Institute Genome Sequencing Center for Infectious Disease"/>
            <person name="Wu L."/>
            <person name="Ma J."/>
        </authorList>
    </citation>
    <scope>NUCLEOTIDE SEQUENCE [LARGE SCALE GENOMIC DNA]</scope>
    <source>
        <strain evidence="13">NBRC 113072</strain>
    </source>
</reference>
<comment type="caution">
    <text evidence="12">The sequence shown here is derived from an EMBL/GenBank/DDBJ whole genome shotgun (WGS) entry which is preliminary data.</text>
</comment>
<organism evidence="12 13">
    <name type="scientific">Mobilicoccus caccae</name>
    <dbReference type="NCBI Taxonomy" id="1859295"/>
    <lineage>
        <taxon>Bacteria</taxon>
        <taxon>Bacillati</taxon>
        <taxon>Actinomycetota</taxon>
        <taxon>Actinomycetes</taxon>
        <taxon>Micrococcales</taxon>
        <taxon>Dermatophilaceae</taxon>
        <taxon>Mobilicoccus</taxon>
    </lineage>
</organism>
<evidence type="ECO:0000256" key="5">
    <source>
        <dbReference type="ARBA" id="ARBA00022692"/>
    </source>
</evidence>
<comment type="catalytic activity">
    <reaction evidence="9 10">
        <text>4 Fe(II)-[cytochrome c] + O2 + 8 H(+)(in) = 4 Fe(III)-[cytochrome c] + 2 H2O + 4 H(+)(out)</text>
        <dbReference type="Rhea" id="RHEA:11436"/>
        <dbReference type="Rhea" id="RHEA-COMP:10350"/>
        <dbReference type="Rhea" id="RHEA-COMP:14399"/>
        <dbReference type="ChEBI" id="CHEBI:15377"/>
        <dbReference type="ChEBI" id="CHEBI:15378"/>
        <dbReference type="ChEBI" id="CHEBI:15379"/>
        <dbReference type="ChEBI" id="CHEBI:29033"/>
        <dbReference type="ChEBI" id="CHEBI:29034"/>
        <dbReference type="EC" id="7.1.1.9"/>
    </reaction>
</comment>
<dbReference type="EC" id="7.1.1.9" evidence="10"/>
<keyword evidence="13" id="KW-1185">Reference proteome</keyword>
<dbReference type="EMBL" id="BSUO01000001">
    <property type="protein sequence ID" value="GMA39831.1"/>
    <property type="molecule type" value="Genomic_DNA"/>
</dbReference>
<evidence type="ECO:0000256" key="3">
    <source>
        <dbReference type="ARBA" id="ARBA00006870"/>
    </source>
</evidence>
<evidence type="ECO:0000256" key="6">
    <source>
        <dbReference type="ARBA" id="ARBA00022967"/>
    </source>
</evidence>
<evidence type="ECO:0000256" key="2">
    <source>
        <dbReference type="ARBA" id="ARBA00004651"/>
    </source>
</evidence>
<feature type="transmembrane region" description="Helical" evidence="11">
    <location>
        <begin position="119"/>
        <end position="141"/>
    </location>
</feature>
<keyword evidence="6 10" id="KW-1278">Translocase</keyword>
<feature type="transmembrane region" description="Helical" evidence="11">
    <location>
        <begin position="16"/>
        <end position="34"/>
    </location>
</feature>
<protein>
    <recommendedName>
        <fullName evidence="10">Cytochrome c oxidase polypeptide 4</fullName>
        <ecNumber evidence="10">7.1.1.9</ecNumber>
    </recommendedName>
    <alternativeName>
        <fullName evidence="10">Cytochrome aa3 subunit 4</fullName>
    </alternativeName>
    <alternativeName>
        <fullName evidence="10">Cytochrome c oxidase polypeptide IV</fullName>
    </alternativeName>
</protein>
<evidence type="ECO:0000256" key="1">
    <source>
        <dbReference type="ARBA" id="ARBA00002536"/>
    </source>
</evidence>
<evidence type="ECO:0000256" key="11">
    <source>
        <dbReference type="SAM" id="Phobius"/>
    </source>
</evidence>
<sequence>MTTCGRGTFDEEASGLFNAGFFFFVPVAIVYGLWTHFATPGGVEPVGVVAMTLLGLMSAMVGMYLRATMRRLDADPADDPRGEQYQQEGEYGFFSPHSWWPLPLAVAAILVFLGLRLGLWVFLVGVIVGVLAIIGWTFEYFRQDMTL</sequence>
<keyword evidence="5 11" id="KW-0812">Transmembrane</keyword>
<dbReference type="RefSeq" id="WP_284303641.1">
    <property type="nucleotide sequence ID" value="NZ_BSUO01000001.1"/>
</dbReference>
<name>A0ABQ6IQU9_9MICO</name>
<comment type="subunit">
    <text evidence="10">Associates with subunits I, II and III to form cytochrome c oxidase.</text>
</comment>
<keyword evidence="8 10" id="KW-0472">Membrane</keyword>
<evidence type="ECO:0000256" key="8">
    <source>
        <dbReference type="ARBA" id="ARBA00023136"/>
    </source>
</evidence>
<dbReference type="Proteomes" id="UP001157126">
    <property type="component" value="Unassembled WGS sequence"/>
</dbReference>
<evidence type="ECO:0000313" key="13">
    <source>
        <dbReference type="Proteomes" id="UP001157126"/>
    </source>
</evidence>
<comment type="similarity">
    <text evidence="3 10">Belongs to the cytochrome c oxidase bacterial subunit CtaF family.</text>
</comment>
<comment type="function">
    <text evidence="1 10">Part of cytochrome c oxidase, its function is unknown.</text>
</comment>
<comment type="subcellular location">
    <subcellularLocation>
        <location evidence="2">Cell membrane</location>
        <topology evidence="2">Multi-pass membrane protein</topology>
    </subcellularLocation>
</comment>
<proteinExistence type="inferred from homology"/>
<keyword evidence="4 10" id="KW-1003">Cell membrane</keyword>
<evidence type="ECO:0000256" key="9">
    <source>
        <dbReference type="ARBA" id="ARBA00047816"/>
    </source>
</evidence>
<evidence type="ECO:0000256" key="7">
    <source>
        <dbReference type="ARBA" id="ARBA00022989"/>
    </source>
</evidence>
<keyword evidence="7 11" id="KW-1133">Transmembrane helix</keyword>
<dbReference type="InterPro" id="IPR021050">
    <property type="entry name" value="Cyt_c_oxidase_su4_actinobac"/>
</dbReference>
<evidence type="ECO:0000313" key="12">
    <source>
        <dbReference type="EMBL" id="GMA39831.1"/>
    </source>
</evidence>
<feature type="transmembrane region" description="Helical" evidence="11">
    <location>
        <begin position="91"/>
        <end position="113"/>
    </location>
</feature>